<feature type="region of interest" description="Disordered" evidence="2">
    <location>
        <begin position="911"/>
        <end position="932"/>
    </location>
</feature>
<feature type="compositionally biased region" description="Basic and acidic residues" evidence="2">
    <location>
        <begin position="1331"/>
        <end position="1341"/>
    </location>
</feature>
<sequence length="1386" mass="153384">MAIIGVADPGSSSSSSSSRQQRSTVTRRRIVNVSNQETNAVRKHQKFWDRKNKGYITPIDTATGLMNLGYGMVFSLTIGTFMGVLLAYATQDSWIPDPRCRINVRKLSRPTKRPSQSRVYDEYGHFDTEKFEMLFDKYAQSDLSGNTITLTELLQFASEQGSYGASPTAWSIAMFNWIGLYMMIGQHGSFHKQDIQAVYDGSLFYRIREARRAHVQPASLDSSTGHLVLPQNAIRVFERHLNTAVEHLPQSTMAIVRSWVPPVDSMLGGNVVSTPTPRRSSRGFNSLAAATNTQERKHISGTKSVSFDSQSFSLTGVRGYEPVSSSSSSSIASDDEDMMPDLISEETDSTTTSLGDISIGVFTSGLCPEGADYYRDTPYTNWIGGQLSGVQKSHDAYGGRHDIPMAESDNKKYHHAPLSGVKNDGHVFTPLIDWLVEDQKGEETKKSHSYMDQLESITLTGVKQSSATPTEHRIVDDSENVLSSHDENKKVRFHLQSVTLSGVRYHNEKDDTPMRGISIVDAPSPIEKDLNFDLELVSLSGLQPVATAEKKQDNNGLTIVQAPTSFEFQEIDFETYKQPVALTGLSAQKVSDDQRGAPLAGVEAPSSLLYKYEKSINVHVEPVVLTGVSKMSSTASDEMISNKLPMVEAPVSFESPKDNVVFKSMAVTLTGVPSISDETPVLSTSTTATSSPLASLSGLRSENTEFASFVEAPTSFEVKKPVALETITLSGLRLDDTLTAVGFVEAPAFYEPKEPVALERPSLAGIREQDQVFDVGFVEVPDEFVVEKSYEIEPVSLSGLSRDTTTASFVEEPSIEKQPVDLAEISKPVPLSGLSTSIENAYSRIVEAPLDYKDIQVIGLEPAALFGLREEAASVWGVEEPAGYKGKESVALEPVSLHGLVRKENKRWLTDDAGSTTSSSYYRKGRRPSLEEPLDDSDVDLLFDWRKDTDFAITKVDLDFVWKWRERAGFDATLPPIENVPLCGVVSSDMEQAFIEDFPIVKDPWPSKKARIEIPFEATPISVMGMSWDEPKEKLKNHLNIGSLPGVITLQERSLYEDPVTLPEPIKEQVDLEQYRHAFPLSGIHEKDLQERTIKNWLNNGTLPGTLVKDAIYEAPSETIPEDYIEPRPKDDHDHVGVLAAGISNKKIKKPLKNWLNVKSTGDMYEPAKPELEPKKVEIDLELYRAPFPLNGLTDDEIKHKNWLNNSTLPGVQADSKSSYQEAAEDIPSDYIQPRDPSLDDENKPLNGIDMTTDRKVRLKNWLSTSDLPGVQAQHEHRVYDDANELSPSEYIQPPLDDQELPADFKLTGVSATTDVASEISVPELSSRKTVQHDSEDEHSIATESTSPGPLSPEEYKGKRPISVQKVAMANSNWNIMTDITNAKEE</sequence>
<protein>
    <submittedName>
        <fullName evidence="4">Caleosin related protein-domain-containing protein</fullName>
    </submittedName>
</protein>
<evidence type="ECO:0000256" key="1">
    <source>
        <dbReference type="ARBA" id="ARBA00006765"/>
    </source>
</evidence>
<keyword evidence="3" id="KW-1133">Transmembrane helix</keyword>
<keyword evidence="3" id="KW-0472">Membrane</keyword>
<gene>
    <name evidence="4" type="ORF">BDA99DRAFT_537123</name>
</gene>
<feature type="region of interest" description="Disordered" evidence="2">
    <location>
        <begin position="1206"/>
        <end position="1252"/>
    </location>
</feature>
<feature type="transmembrane region" description="Helical" evidence="3">
    <location>
        <begin position="68"/>
        <end position="89"/>
    </location>
</feature>
<proteinExistence type="inferred from homology"/>
<comment type="similarity">
    <text evidence="1">Belongs to the caleosin family.</text>
</comment>
<evidence type="ECO:0000313" key="5">
    <source>
        <dbReference type="Proteomes" id="UP001209540"/>
    </source>
</evidence>
<reference evidence="4" key="2">
    <citation type="submission" date="2023-02" db="EMBL/GenBank/DDBJ databases">
        <authorList>
            <consortium name="DOE Joint Genome Institute"/>
            <person name="Mondo S.J."/>
            <person name="Chang Y."/>
            <person name="Wang Y."/>
            <person name="Ahrendt S."/>
            <person name="Andreopoulos W."/>
            <person name="Barry K."/>
            <person name="Beard J."/>
            <person name="Benny G.L."/>
            <person name="Blankenship S."/>
            <person name="Bonito G."/>
            <person name="Cuomo C."/>
            <person name="Desiro A."/>
            <person name="Gervers K.A."/>
            <person name="Hundley H."/>
            <person name="Kuo A."/>
            <person name="LaButti K."/>
            <person name="Lang B.F."/>
            <person name="Lipzen A."/>
            <person name="O'Donnell K."/>
            <person name="Pangilinan J."/>
            <person name="Reynolds N."/>
            <person name="Sandor L."/>
            <person name="Smith M.W."/>
            <person name="Tsang A."/>
            <person name="Grigoriev I.V."/>
            <person name="Stajich J.E."/>
            <person name="Spatafora J.W."/>
        </authorList>
    </citation>
    <scope>NUCLEOTIDE SEQUENCE</scope>
    <source>
        <strain evidence="4">RSA 2281</strain>
    </source>
</reference>
<organism evidence="4 5">
    <name type="scientific">Phascolomyces articulosus</name>
    <dbReference type="NCBI Taxonomy" id="60185"/>
    <lineage>
        <taxon>Eukaryota</taxon>
        <taxon>Fungi</taxon>
        <taxon>Fungi incertae sedis</taxon>
        <taxon>Mucoromycota</taxon>
        <taxon>Mucoromycotina</taxon>
        <taxon>Mucoromycetes</taxon>
        <taxon>Mucorales</taxon>
        <taxon>Lichtheimiaceae</taxon>
        <taxon>Phascolomyces</taxon>
    </lineage>
</organism>
<keyword evidence="3" id="KW-0812">Transmembrane</keyword>
<dbReference type="GO" id="GO:0005509">
    <property type="term" value="F:calcium ion binding"/>
    <property type="evidence" value="ECO:0007669"/>
    <property type="project" value="TreeGrafter"/>
</dbReference>
<dbReference type="PANTHER" id="PTHR31495:SF0">
    <property type="entry name" value="BINDING PROTEIN CALEOSIN, PUTATIVE (AFU_ORTHOLOGUE AFUA_5G13750)-RELATED"/>
    <property type="match status" value="1"/>
</dbReference>
<dbReference type="Proteomes" id="UP001209540">
    <property type="component" value="Unassembled WGS sequence"/>
</dbReference>
<evidence type="ECO:0000256" key="3">
    <source>
        <dbReference type="SAM" id="Phobius"/>
    </source>
</evidence>
<dbReference type="InterPro" id="IPR007736">
    <property type="entry name" value="Caleosin-related"/>
</dbReference>
<dbReference type="GO" id="GO:0004497">
    <property type="term" value="F:monooxygenase activity"/>
    <property type="evidence" value="ECO:0007669"/>
    <property type="project" value="TreeGrafter"/>
</dbReference>
<reference evidence="4" key="1">
    <citation type="journal article" date="2022" name="IScience">
        <title>Evolution of zygomycete secretomes and the origins of terrestrial fungal ecologies.</title>
        <authorList>
            <person name="Chang Y."/>
            <person name="Wang Y."/>
            <person name="Mondo S."/>
            <person name="Ahrendt S."/>
            <person name="Andreopoulos W."/>
            <person name="Barry K."/>
            <person name="Beard J."/>
            <person name="Benny G.L."/>
            <person name="Blankenship S."/>
            <person name="Bonito G."/>
            <person name="Cuomo C."/>
            <person name="Desiro A."/>
            <person name="Gervers K.A."/>
            <person name="Hundley H."/>
            <person name="Kuo A."/>
            <person name="LaButti K."/>
            <person name="Lang B.F."/>
            <person name="Lipzen A."/>
            <person name="O'Donnell K."/>
            <person name="Pangilinan J."/>
            <person name="Reynolds N."/>
            <person name="Sandor L."/>
            <person name="Smith M.E."/>
            <person name="Tsang A."/>
            <person name="Grigoriev I.V."/>
            <person name="Stajich J.E."/>
            <person name="Spatafora J.W."/>
        </authorList>
    </citation>
    <scope>NUCLEOTIDE SEQUENCE</scope>
    <source>
        <strain evidence="4">RSA 2281</strain>
    </source>
</reference>
<feature type="region of interest" description="Disordered" evidence="2">
    <location>
        <begin position="1273"/>
        <end position="1297"/>
    </location>
</feature>
<keyword evidence="5" id="KW-1185">Reference proteome</keyword>
<comment type="caution">
    <text evidence="4">The sequence shown here is derived from an EMBL/GenBank/DDBJ whole genome shotgun (WGS) entry which is preliminary data.</text>
</comment>
<dbReference type="EMBL" id="JAIXMP010000013">
    <property type="protein sequence ID" value="KAI9263104.1"/>
    <property type="molecule type" value="Genomic_DNA"/>
</dbReference>
<feature type="region of interest" description="Disordered" evidence="2">
    <location>
        <begin position="1324"/>
        <end position="1358"/>
    </location>
</feature>
<evidence type="ECO:0000256" key="2">
    <source>
        <dbReference type="SAM" id="MobiDB-lite"/>
    </source>
</evidence>
<name>A0AAD5K0B4_9FUNG</name>
<dbReference type="Pfam" id="PF05042">
    <property type="entry name" value="Caleosin"/>
    <property type="match status" value="1"/>
</dbReference>
<accession>A0AAD5K0B4</accession>
<feature type="compositionally biased region" description="Low complexity" evidence="2">
    <location>
        <begin position="11"/>
        <end position="24"/>
    </location>
</feature>
<feature type="region of interest" description="Disordered" evidence="2">
    <location>
        <begin position="1"/>
        <end position="26"/>
    </location>
</feature>
<dbReference type="PANTHER" id="PTHR31495">
    <property type="entry name" value="PEROXYGENASE 3-RELATED"/>
    <property type="match status" value="1"/>
</dbReference>
<evidence type="ECO:0000313" key="4">
    <source>
        <dbReference type="EMBL" id="KAI9263104.1"/>
    </source>
</evidence>
<feature type="compositionally biased region" description="Polar residues" evidence="2">
    <location>
        <begin position="1206"/>
        <end position="1221"/>
    </location>
</feature>